<feature type="domain" description="G" evidence="2">
    <location>
        <begin position="26"/>
        <end position="127"/>
    </location>
</feature>
<dbReference type="AlphaFoldDB" id="A0A5C4N7L4"/>
<reference evidence="3 4" key="1">
    <citation type="submission" date="2019-06" db="EMBL/GenBank/DDBJ databases">
        <authorList>
            <person name="Jiang L."/>
        </authorList>
    </citation>
    <scope>NUCLEOTIDE SEQUENCE [LARGE SCALE GENOMIC DNA]</scope>
    <source>
        <strain evidence="3 4">YIM 48858</strain>
    </source>
</reference>
<keyword evidence="4" id="KW-1185">Reference proteome</keyword>
<dbReference type="InterPro" id="IPR006073">
    <property type="entry name" value="GTP-bd"/>
</dbReference>
<dbReference type="SUPFAM" id="SSF52540">
    <property type="entry name" value="P-loop containing nucleoside triphosphate hydrolases"/>
    <property type="match status" value="1"/>
</dbReference>
<comment type="caution">
    <text evidence="3">The sequence shown here is derived from an EMBL/GenBank/DDBJ whole genome shotgun (WGS) entry which is preliminary data.</text>
</comment>
<sequence>MTTAPSDWLRSRRPPPEPQGPLLPVVWLLGRTGSGKSSLVRALTGLSEAEIGNGYAPCTRTARRYDLPAEQPVLRFLDTRGLGEAGYDPAEDLAAAARSSHLVLALARLDDPAQGEVAEALARVVRRDPAIRVIVVHTGPDLVPDPEERARARHATQARFERAAGHGLPFVELDLATPDPDRAEPLRPLLGEALPDVALLLARAAHRGSESARWAANRAVVLGYAGSAGAVDAAPILGAVAVPAIQAAMLAALAGRYGVEWTRPRMIEFATALGGGVALRVGAGFGLRQMAKLVPVLGQTAGAAAAGALSFATTYALGRAAALYLHALGRQEQVSPEALRATFAEALRQGRP</sequence>
<evidence type="ECO:0000256" key="1">
    <source>
        <dbReference type="SAM" id="MobiDB-lite"/>
    </source>
</evidence>
<accession>A0A5C4N7L4</accession>
<keyword evidence="3" id="KW-0808">Transferase</keyword>
<organism evidence="3 4">
    <name type="scientific">Rubellimicrobium roseum</name>
    <dbReference type="NCBI Taxonomy" id="687525"/>
    <lineage>
        <taxon>Bacteria</taxon>
        <taxon>Pseudomonadati</taxon>
        <taxon>Pseudomonadota</taxon>
        <taxon>Alphaproteobacteria</taxon>
        <taxon>Rhodobacterales</taxon>
        <taxon>Roseobacteraceae</taxon>
        <taxon>Rubellimicrobium</taxon>
    </lineage>
</organism>
<name>A0A5C4N7L4_9RHOB</name>
<dbReference type="OrthoDB" id="417988at2"/>
<dbReference type="GO" id="GO:0016301">
    <property type="term" value="F:kinase activity"/>
    <property type="evidence" value="ECO:0007669"/>
    <property type="project" value="UniProtKB-KW"/>
</dbReference>
<evidence type="ECO:0000313" key="4">
    <source>
        <dbReference type="Proteomes" id="UP000305709"/>
    </source>
</evidence>
<dbReference type="RefSeq" id="WP_139082430.1">
    <property type="nucleotide sequence ID" value="NZ_VDFV01000024.1"/>
</dbReference>
<protein>
    <submittedName>
        <fullName evidence="3">Kinase</fullName>
    </submittedName>
</protein>
<dbReference type="CDD" id="cd00882">
    <property type="entry name" value="Ras_like_GTPase"/>
    <property type="match status" value="1"/>
</dbReference>
<dbReference type="Pfam" id="PF01926">
    <property type="entry name" value="MMR_HSR1"/>
    <property type="match status" value="1"/>
</dbReference>
<dbReference type="InterPro" id="IPR027417">
    <property type="entry name" value="P-loop_NTPase"/>
</dbReference>
<dbReference type="Proteomes" id="UP000305709">
    <property type="component" value="Unassembled WGS sequence"/>
</dbReference>
<dbReference type="GO" id="GO:0005525">
    <property type="term" value="F:GTP binding"/>
    <property type="evidence" value="ECO:0007669"/>
    <property type="project" value="InterPro"/>
</dbReference>
<dbReference type="Gene3D" id="3.40.50.300">
    <property type="entry name" value="P-loop containing nucleotide triphosphate hydrolases"/>
    <property type="match status" value="1"/>
</dbReference>
<keyword evidence="3" id="KW-0418">Kinase</keyword>
<proteinExistence type="predicted"/>
<evidence type="ECO:0000259" key="2">
    <source>
        <dbReference type="Pfam" id="PF01926"/>
    </source>
</evidence>
<evidence type="ECO:0000313" key="3">
    <source>
        <dbReference type="EMBL" id="TNC68508.1"/>
    </source>
</evidence>
<gene>
    <name evidence="3" type="ORF">FHG71_14580</name>
</gene>
<dbReference type="EMBL" id="VDFV01000024">
    <property type="protein sequence ID" value="TNC68508.1"/>
    <property type="molecule type" value="Genomic_DNA"/>
</dbReference>
<feature type="region of interest" description="Disordered" evidence="1">
    <location>
        <begin position="1"/>
        <end position="21"/>
    </location>
</feature>